<dbReference type="InterPro" id="IPR007187">
    <property type="entry name" value="Nucleoporin_Nup133/Nup155_C"/>
</dbReference>
<evidence type="ECO:0000259" key="4">
    <source>
        <dbReference type="Pfam" id="PF03177"/>
    </source>
</evidence>
<dbReference type="GO" id="GO:0044611">
    <property type="term" value="C:nuclear pore inner ring"/>
    <property type="evidence" value="ECO:0007669"/>
    <property type="project" value="TreeGrafter"/>
</dbReference>
<keyword evidence="3" id="KW-0539">Nucleus</keyword>
<dbReference type="EMBL" id="UZAN01057653">
    <property type="protein sequence ID" value="VDP91744.1"/>
    <property type="molecule type" value="Genomic_DNA"/>
</dbReference>
<dbReference type="Gene3D" id="1.25.40.450">
    <property type="entry name" value="Nucleoporin, helical domain, N-terminal subdomain"/>
    <property type="match status" value="1"/>
</dbReference>
<accession>A0A3P8ICZ6</accession>
<dbReference type="OrthoDB" id="338970at2759"/>
<evidence type="ECO:0000256" key="1">
    <source>
        <dbReference type="ARBA" id="ARBA00004123"/>
    </source>
</evidence>
<evidence type="ECO:0000313" key="5">
    <source>
        <dbReference type="EMBL" id="VDP91744.1"/>
    </source>
</evidence>
<evidence type="ECO:0000256" key="2">
    <source>
        <dbReference type="ARBA" id="ARBA00022448"/>
    </source>
</evidence>
<evidence type="ECO:0000256" key="3">
    <source>
        <dbReference type="ARBA" id="ARBA00023242"/>
    </source>
</evidence>
<dbReference type="InterPro" id="IPR042533">
    <property type="entry name" value="Nucleoporin_Nup155_C_1"/>
</dbReference>
<organism evidence="5 6">
    <name type="scientific">Echinostoma caproni</name>
    <dbReference type="NCBI Taxonomy" id="27848"/>
    <lineage>
        <taxon>Eukaryota</taxon>
        <taxon>Metazoa</taxon>
        <taxon>Spiralia</taxon>
        <taxon>Lophotrochozoa</taxon>
        <taxon>Platyhelminthes</taxon>
        <taxon>Trematoda</taxon>
        <taxon>Digenea</taxon>
        <taxon>Plagiorchiida</taxon>
        <taxon>Echinostomata</taxon>
        <taxon>Echinostomatoidea</taxon>
        <taxon>Echinostomatidae</taxon>
        <taxon>Echinostoma</taxon>
    </lineage>
</organism>
<dbReference type="GO" id="GO:0006405">
    <property type="term" value="P:RNA export from nucleus"/>
    <property type="evidence" value="ECO:0007669"/>
    <property type="project" value="TreeGrafter"/>
</dbReference>
<dbReference type="PANTHER" id="PTHR10350:SF6">
    <property type="entry name" value="NUCLEAR PORE COMPLEX PROTEIN NUP155"/>
    <property type="match status" value="1"/>
</dbReference>
<protein>
    <recommendedName>
        <fullName evidence="4">Nucleoporin Nup133/Nup155-like C-terminal domain-containing protein</fullName>
    </recommendedName>
</protein>
<keyword evidence="6" id="KW-1185">Reference proteome</keyword>
<dbReference type="Gene3D" id="1.20.58.1780">
    <property type="match status" value="1"/>
</dbReference>
<gene>
    <name evidence="5" type="ORF">ECPE_LOCUS14472</name>
</gene>
<keyword evidence="2" id="KW-0813">Transport</keyword>
<feature type="domain" description="Nucleoporin Nup133/Nup155-like C-terminal" evidence="4">
    <location>
        <begin position="265"/>
        <end position="549"/>
    </location>
</feature>
<proteinExistence type="predicted"/>
<reference evidence="5 6" key="1">
    <citation type="submission" date="2018-11" db="EMBL/GenBank/DDBJ databases">
        <authorList>
            <consortium name="Pathogen Informatics"/>
        </authorList>
    </citation>
    <scope>NUCLEOTIDE SEQUENCE [LARGE SCALE GENOMIC DNA]</scope>
    <source>
        <strain evidence="5 6">Egypt</strain>
    </source>
</reference>
<dbReference type="GO" id="GO:0000972">
    <property type="term" value="P:transcription-dependent tethering of RNA polymerase II gene DNA at nuclear periphery"/>
    <property type="evidence" value="ECO:0007669"/>
    <property type="project" value="TreeGrafter"/>
</dbReference>
<dbReference type="Pfam" id="PF03177">
    <property type="entry name" value="Nucleoporin_C"/>
    <property type="match status" value="1"/>
</dbReference>
<dbReference type="GO" id="GO:0017056">
    <property type="term" value="F:structural constituent of nuclear pore"/>
    <property type="evidence" value="ECO:0007669"/>
    <property type="project" value="InterPro"/>
</dbReference>
<dbReference type="GO" id="GO:0036228">
    <property type="term" value="P:protein localization to nuclear inner membrane"/>
    <property type="evidence" value="ECO:0007669"/>
    <property type="project" value="TreeGrafter"/>
</dbReference>
<dbReference type="InterPro" id="IPR004870">
    <property type="entry name" value="Nucleoporin_Nup155"/>
</dbReference>
<dbReference type="GO" id="GO:0006606">
    <property type="term" value="P:protein import into nucleus"/>
    <property type="evidence" value="ECO:0007669"/>
    <property type="project" value="TreeGrafter"/>
</dbReference>
<name>A0A3P8ICZ6_9TREM</name>
<comment type="subcellular location">
    <subcellularLocation>
        <location evidence="1">Nucleus</location>
    </subcellularLocation>
</comment>
<dbReference type="AlphaFoldDB" id="A0A3P8ICZ6"/>
<sequence>MGTSPCSAAGDTGAQSSMPVDKSLATGLFLFSGLCVFLARIGRTFWRSPLFRDASAVTGLTGGSGQAGTVGSKGLSSWMRRFVHTLATASPLGAGGRSKLPSEQPIISRLDPEEIGWLMQQIAYAQQFLRRQLDVRGGWLRANQITSVPRSAPLRMGSGDGVEHLDTVLLQRLAEELDQLLSLVLELLGLWRVISEHVVHRVVRCLTPDQRRSILHVPFEAYAINLLDLVSPARAFTSNVLSPSLPPSPTVSPTLIKTPVLCDVDLITALINALIEYYLTEASQDVDSGINLDGITSRLQTVCPTLFANEDAISAKASECLIQASLLRASYLANGPGPTDDVSNLTSDEAVQVEIDQLVQQALSLYTEAGPSLDLENAVQRLEAAGAWRGAIALCLTVALKRDPANVAVDCLKTGRRPSADPPLTGPQAQLGRRLNPRCARSGALSQAATTELAATEGRYDAYHRLVSCLERLYEWSRIAPRSANLATKQSQPGSPEQSLLQSEVAQTVGGLSAVYLTQPDTSPATARSVLHAALRDIMKSDDILAHFEVGHLYKARLVGGIGRSRS</sequence>
<dbReference type="Proteomes" id="UP000272942">
    <property type="component" value="Unassembled WGS sequence"/>
</dbReference>
<dbReference type="PANTHER" id="PTHR10350">
    <property type="entry name" value="NUCLEAR PORE COMPLEX PROTEIN NUP155"/>
    <property type="match status" value="1"/>
</dbReference>
<evidence type="ECO:0000313" key="6">
    <source>
        <dbReference type="Proteomes" id="UP000272942"/>
    </source>
</evidence>